<keyword evidence="2" id="KW-1185">Reference proteome</keyword>
<dbReference type="Proteomes" id="UP000005627">
    <property type="component" value="Chromosome 2"/>
</dbReference>
<organism evidence="1 2">
    <name type="scientific">Torulaspora delbrueckii</name>
    <name type="common">Yeast</name>
    <name type="synonym">Candida colliculosa</name>
    <dbReference type="NCBI Taxonomy" id="4950"/>
    <lineage>
        <taxon>Eukaryota</taxon>
        <taxon>Fungi</taxon>
        <taxon>Dikarya</taxon>
        <taxon>Ascomycota</taxon>
        <taxon>Saccharomycotina</taxon>
        <taxon>Saccharomycetes</taxon>
        <taxon>Saccharomycetales</taxon>
        <taxon>Saccharomycetaceae</taxon>
        <taxon>Torulaspora</taxon>
    </lineage>
</organism>
<gene>
    <name evidence="1" type="primary">TDEL0B06470</name>
    <name evidence="1" type="ORF">TDEL_0B06470</name>
</gene>
<dbReference type="InParanoid" id="G8ZQ82"/>
<dbReference type="RefSeq" id="XP_003679987.1">
    <property type="nucleotide sequence ID" value="XM_003679939.1"/>
</dbReference>
<evidence type="ECO:0000313" key="2">
    <source>
        <dbReference type="Proteomes" id="UP000005627"/>
    </source>
</evidence>
<proteinExistence type="predicted"/>
<dbReference type="AlphaFoldDB" id="G8ZQ82"/>
<dbReference type="EMBL" id="HE616743">
    <property type="protein sequence ID" value="CCE90776.1"/>
    <property type="molecule type" value="Genomic_DNA"/>
</dbReference>
<dbReference type="HOGENOM" id="CLU_1679191_0_0_1"/>
<name>G8ZQ82_TORDE</name>
<dbReference type="GeneID" id="11500202"/>
<dbReference type="KEGG" id="tdl:TDEL_0B06470"/>
<evidence type="ECO:0000313" key="1">
    <source>
        <dbReference type="EMBL" id="CCE90776.1"/>
    </source>
</evidence>
<protein>
    <submittedName>
        <fullName evidence="1">Uncharacterized protein</fullName>
    </submittedName>
</protein>
<accession>G8ZQ82</accession>
<reference evidence="1 2" key="1">
    <citation type="journal article" date="2011" name="Proc. Natl. Acad. Sci. U.S.A.">
        <title>Evolutionary erosion of yeast sex chromosomes by mating-type switching accidents.</title>
        <authorList>
            <person name="Gordon J.L."/>
            <person name="Armisen D."/>
            <person name="Proux-Wera E."/>
            <person name="Oheigeartaigh S.S."/>
            <person name="Byrne K.P."/>
            <person name="Wolfe K.H."/>
        </authorList>
    </citation>
    <scope>NUCLEOTIDE SEQUENCE [LARGE SCALE GENOMIC DNA]</scope>
    <source>
        <strain evidence="2">ATCC 10662 / CBS 1146 / NBRC 0425 / NCYC 2629 / NRRL Y-866</strain>
    </source>
</reference>
<sequence>MSRVKEHSINGFNDCNRRFTDRESLTSNSCSNLISAQAFFSFGCLQWRLLGCCLRFYLKGDLGGYFYSKNIYLQSKQSQQSSAKLSKVQHYFHYGIIEMFRVSFSPSLTSLILIWSRYRRLNGLMCSIWFQQANTTLTKLLRQIDTFQICGSNSPFS</sequence>